<dbReference type="InParanoid" id="A0A6P5KJF5"/>
<evidence type="ECO:0000313" key="2">
    <source>
        <dbReference type="Proteomes" id="UP000515140"/>
    </source>
</evidence>
<keyword evidence="2" id="KW-1185">Reference proteome</keyword>
<accession>A0A6P5KJF5</accession>
<feature type="compositionally biased region" description="Polar residues" evidence="1">
    <location>
        <begin position="670"/>
        <end position="682"/>
    </location>
</feature>
<proteinExistence type="predicted"/>
<dbReference type="KEGG" id="pcw:110210950"/>
<evidence type="ECO:0000313" key="3">
    <source>
        <dbReference type="RefSeq" id="XP_020845733.1"/>
    </source>
</evidence>
<feature type="compositionally biased region" description="Low complexity" evidence="1">
    <location>
        <begin position="723"/>
        <end position="739"/>
    </location>
</feature>
<dbReference type="GeneID" id="110210950"/>
<organism evidence="2 3">
    <name type="scientific">Phascolarctos cinereus</name>
    <name type="common">Koala</name>
    <dbReference type="NCBI Taxonomy" id="38626"/>
    <lineage>
        <taxon>Eukaryota</taxon>
        <taxon>Metazoa</taxon>
        <taxon>Chordata</taxon>
        <taxon>Craniata</taxon>
        <taxon>Vertebrata</taxon>
        <taxon>Euteleostomi</taxon>
        <taxon>Mammalia</taxon>
        <taxon>Metatheria</taxon>
        <taxon>Diprotodontia</taxon>
        <taxon>Phascolarctidae</taxon>
        <taxon>Phascolarctos</taxon>
    </lineage>
</organism>
<feature type="compositionally biased region" description="Basic and acidic residues" evidence="1">
    <location>
        <begin position="323"/>
        <end position="332"/>
    </location>
</feature>
<feature type="region of interest" description="Disordered" evidence="1">
    <location>
        <begin position="520"/>
        <end position="551"/>
    </location>
</feature>
<feature type="compositionally biased region" description="Low complexity" evidence="1">
    <location>
        <begin position="473"/>
        <end position="489"/>
    </location>
</feature>
<name>A0A6P5KJF5_PHACI</name>
<feature type="compositionally biased region" description="Polar residues" evidence="1">
    <location>
        <begin position="442"/>
        <end position="465"/>
    </location>
</feature>
<dbReference type="RefSeq" id="XP_020845733.1">
    <property type="nucleotide sequence ID" value="XM_020990074.1"/>
</dbReference>
<feature type="compositionally biased region" description="Pro residues" evidence="1">
    <location>
        <begin position="747"/>
        <end position="757"/>
    </location>
</feature>
<feature type="region of interest" description="Disordered" evidence="1">
    <location>
        <begin position="402"/>
        <end position="489"/>
    </location>
</feature>
<evidence type="ECO:0000256" key="1">
    <source>
        <dbReference type="SAM" id="MobiDB-lite"/>
    </source>
</evidence>
<feature type="compositionally biased region" description="Polar residues" evidence="1">
    <location>
        <begin position="520"/>
        <end position="534"/>
    </location>
</feature>
<reference evidence="3" key="1">
    <citation type="submission" date="2025-08" db="UniProtKB">
        <authorList>
            <consortium name="RefSeq"/>
        </authorList>
    </citation>
    <scope>IDENTIFICATION</scope>
    <source>
        <tissue evidence="3">Spleen</tissue>
    </source>
</reference>
<feature type="compositionally biased region" description="Low complexity" evidence="1">
    <location>
        <begin position="416"/>
        <end position="426"/>
    </location>
</feature>
<feature type="region of interest" description="Disordered" evidence="1">
    <location>
        <begin position="22"/>
        <end position="82"/>
    </location>
</feature>
<feature type="region of interest" description="Disordered" evidence="1">
    <location>
        <begin position="621"/>
        <end position="821"/>
    </location>
</feature>
<dbReference type="Proteomes" id="UP000515140">
    <property type="component" value="Unplaced"/>
</dbReference>
<feature type="region of interest" description="Disordered" evidence="1">
    <location>
        <begin position="315"/>
        <end position="343"/>
    </location>
</feature>
<feature type="compositionally biased region" description="Polar residues" evidence="1">
    <location>
        <begin position="62"/>
        <end position="82"/>
    </location>
</feature>
<sequence length="883" mass="88991">MISPALKGAPSSSAPLSLVALAPSSAQKSLDASPSPVNPTTPGAITSLLTPTNPTSPIPKVASTSATVTPQESADLKGTSTPPDVVTALPLHLGTPLASESNTILQTAPALPVSIQTAPMAPPSPITMAPKAPSAAFTPLLDPPLSHAKHIVSPSSGAAAQIGSDNFSKPKSPAPITIPLGISSQGSSTSSTTLGSPIALFPKDPLVSPVVSSSPIGSPFSLLIPPVQKDTSDISIAPKLSSGPSVATSLPLPPTYPLSPPVLSLGPKAPPLGSPSLKGTPTPVVATTQVAILAPPTVTATVPISLEGGSCPLGSPFIPSDSADSKSKKDHAVPPTALPLSPIVPKDPSVVQVSAPSLKTPLSPPLKDLRDSQVVPVSPLGVSTPIQTDSPTKKIPITLPLDHVAPENPSACSLKSSPGSPSPETTPAKKDLMGSPLPATVPSLTVLTSPTANAGNSTLEVSSTPKVPKAKIDLSTPSPSASPLVVPDSPPSSVSLALKGCPTTPAVFPSPQGLLFSSAQMDSSTKKNPATPLTLSPVAPKETTSTPAATLSPLEFALSSASPKGHMAREGPVSPESPHISSTVAISPLGASVTPQIPEVLPDKASSATVPASLTLASFTPQSAPVPSVLPDTITPSPKETSDSPGVATSPLEATVIPNRSPLAFDLASATPSPKGSPTSPLVTLPHKGGPTPPSPKRASTTLPALPPSAPKDVPTTPAVLSPTPKGAPTAPTAAAPAPLSLNRAPTTPPAAMPPSPKKALTPPAMSPAPKEVPSAMPPAPKEVPTTLPAAMPPSPKKALTSPTMPPAPKRSQLQCLPPPKKSPLLCQLQLHHPPKRPSLHQLCLQPPKRSLFHQLCLLHPPKRPPLLHQLFLHLPKGPPLRL</sequence>
<gene>
    <name evidence="3" type="primary">LOC110210950</name>
</gene>
<dbReference type="AlphaFoldDB" id="A0A6P5KJF5"/>
<protein>
    <submittedName>
        <fullName evidence="3">Nascent polypeptide-associated complex subunit alpha, muscle-specific form-like</fullName>
    </submittedName>
</protein>
<feature type="compositionally biased region" description="Low complexity" evidence="1">
    <location>
        <begin position="45"/>
        <end position="59"/>
    </location>
</feature>